<keyword evidence="13" id="KW-0413">Isomerase</keyword>
<comment type="similarity">
    <text evidence="5">Belongs to the myo-inositol 1-phosphate synthase family.</text>
</comment>
<keyword evidence="7" id="KW-0963">Cytoplasm</keyword>
<reference evidence="17 18" key="1">
    <citation type="submission" date="2019-01" db="EMBL/GenBank/DDBJ databases">
        <title>Nuclear Genome Assembly of the Microalgal Biofuel strain Nannochloropsis salina CCMP1776.</title>
        <authorList>
            <person name="Hovde B."/>
        </authorList>
    </citation>
    <scope>NUCLEOTIDE SEQUENCE [LARGE SCALE GENOMIC DNA]</scope>
    <source>
        <strain evidence="17 18">CCMP1776</strain>
    </source>
</reference>
<dbReference type="Gene3D" id="3.40.50.150">
    <property type="entry name" value="Vaccinia Virus protein VP39"/>
    <property type="match status" value="1"/>
</dbReference>
<evidence type="ECO:0000259" key="15">
    <source>
        <dbReference type="Pfam" id="PF01170"/>
    </source>
</evidence>
<dbReference type="GO" id="GO:0004512">
    <property type="term" value="F:inositol-3-phosphate synthase activity"/>
    <property type="evidence" value="ECO:0007669"/>
    <property type="project" value="UniProtKB-EC"/>
</dbReference>
<evidence type="ECO:0000256" key="7">
    <source>
        <dbReference type="ARBA" id="ARBA00022490"/>
    </source>
</evidence>
<proteinExistence type="inferred from homology"/>
<evidence type="ECO:0000256" key="14">
    <source>
        <dbReference type="ARBA" id="ARBA00023264"/>
    </source>
</evidence>
<evidence type="ECO:0000256" key="4">
    <source>
        <dbReference type="ARBA" id="ARBA00005117"/>
    </source>
</evidence>
<dbReference type="SUPFAM" id="SSF55347">
    <property type="entry name" value="Glyceraldehyde-3-phosphate dehydrogenase-like, C-terminal domain"/>
    <property type="match status" value="1"/>
</dbReference>
<dbReference type="SUPFAM" id="SSF51735">
    <property type="entry name" value="NAD(P)-binding Rossmann-fold domains"/>
    <property type="match status" value="1"/>
</dbReference>
<dbReference type="InterPro" id="IPR002587">
    <property type="entry name" value="Myo-inos-1-P_Synthase"/>
</dbReference>
<comment type="subcellular location">
    <subcellularLocation>
        <location evidence="3">Cytoplasm</location>
    </subcellularLocation>
</comment>
<comment type="caution">
    <text evidence="17">The sequence shown here is derived from an EMBL/GenBank/DDBJ whole genome shotgun (WGS) entry which is preliminary data.</text>
</comment>
<dbReference type="GO" id="GO:0008654">
    <property type="term" value="P:phospholipid biosynthetic process"/>
    <property type="evidence" value="ECO:0007669"/>
    <property type="project" value="UniProtKB-KW"/>
</dbReference>
<keyword evidence="10" id="KW-0520">NAD</keyword>
<evidence type="ECO:0000259" key="16">
    <source>
        <dbReference type="Pfam" id="PF01658"/>
    </source>
</evidence>
<evidence type="ECO:0000256" key="12">
    <source>
        <dbReference type="ARBA" id="ARBA00023209"/>
    </source>
</evidence>
<dbReference type="GO" id="GO:0005737">
    <property type="term" value="C:cytoplasm"/>
    <property type="evidence" value="ECO:0007669"/>
    <property type="project" value="UniProtKB-SubCell"/>
</dbReference>
<organism evidence="17 18">
    <name type="scientific">Nannochloropsis salina CCMP1776</name>
    <dbReference type="NCBI Taxonomy" id="1027361"/>
    <lineage>
        <taxon>Eukaryota</taxon>
        <taxon>Sar</taxon>
        <taxon>Stramenopiles</taxon>
        <taxon>Ochrophyta</taxon>
        <taxon>Eustigmatophyceae</taxon>
        <taxon>Eustigmatales</taxon>
        <taxon>Monodopsidaceae</taxon>
        <taxon>Microchloropsis</taxon>
        <taxon>Microchloropsis salina</taxon>
    </lineage>
</organism>
<gene>
    <name evidence="17" type="ORF">NSK_000453</name>
</gene>
<evidence type="ECO:0000256" key="9">
    <source>
        <dbReference type="ARBA" id="ARBA00022550"/>
    </source>
</evidence>
<dbReference type="SUPFAM" id="SSF53335">
    <property type="entry name" value="S-adenosyl-L-methionine-dependent methyltransferases"/>
    <property type="match status" value="1"/>
</dbReference>
<dbReference type="PANTHER" id="PTHR11510">
    <property type="entry name" value="MYO-INOSITOL-1 PHOSPHATE SYNTHASE"/>
    <property type="match status" value="1"/>
</dbReference>
<dbReference type="InterPro" id="IPR013021">
    <property type="entry name" value="Myo-inos-1-P_Synthase_GAPDH"/>
</dbReference>
<dbReference type="InterPro" id="IPR029063">
    <property type="entry name" value="SAM-dependent_MTases_sf"/>
</dbReference>
<dbReference type="FunFam" id="3.40.50.720:FF:000069">
    <property type="entry name" value="Inositol-3-phosphate synthase 1"/>
    <property type="match status" value="1"/>
</dbReference>
<dbReference type="FunFam" id="3.30.360.10:FF:000055">
    <property type="entry name" value="Putative myo-inositol-1-phosphate synthase"/>
    <property type="match status" value="1"/>
</dbReference>
<dbReference type="EC" id="5.5.1.4" evidence="6"/>
<dbReference type="Pfam" id="PF07994">
    <property type="entry name" value="NAD_binding_5"/>
    <property type="match status" value="1"/>
</dbReference>
<protein>
    <recommendedName>
        <fullName evidence="6">inositol-3-phosphate synthase</fullName>
        <ecNumber evidence="6">5.5.1.4</ecNumber>
    </recommendedName>
</protein>
<keyword evidence="11" id="KW-0443">Lipid metabolism</keyword>
<evidence type="ECO:0000256" key="13">
    <source>
        <dbReference type="ARBA" id="ARBA00023235"/>
    </source>
</evidence>
<dbReference type="Pfam" id="PF01658">
    <property type="entry name" value="Inos-1-P_synth"/>
    <property type="match status" value="1"/>
</dbReference>
<sequence length="751" mass="82470">MLPALGDGASARLGEDFLTVDLLNFDLEIVAIVLHQHVHFGLVLDGARSTFKSGMPSERVPPILFKDQVTASLRPSTAHLFLAMCNPCVGDVVCDFMAGVGTVPLVAAIAPPPSPQTFSLGGDQSDEAWINMQQNFDFLREKMHGCVDNGCTQGKGRSAVVGLARWDSRRLPLRDGIVDVGIVDLPFGKRHKHKGGPMLHLYERAFREMARDSKNMASLKYKDAAFTVESPDVTYTGDEILAKYTYETVVIEGTKAIPTKTLFTFKTKRHVPKTGLMLVGWGGNNGTTTTAGILANRMKLSWRTKEGERHANYFGSLTQASTVRLGNDKFGNSVYVPFHRLLPMLHPNDLVIGGWDISKQDLGDAMRRAQVLDAGLQDQLYPHMKALQPLPSIYFPDFIAANQADRADNVLTGSKQEQLDAVRAHIRDFKASHSLDKVIILWTANTERFAAVEEGNNDTAENLLAAIEREEEELSPSTLFAVASILEGCSYINGSPQNTFVPGVIDLAQQRGVYVGGDDFKSGQTKMKSVLVDFLVSAGIKPTSIVSYNHLGNNDGKNLSAPQTFRSKEISKSNVVDDMVASNRLLYAEDEHPDHVVVIKYVPCVGDSKRAMDEYTSEIFMGGTNTIVMHNTCEDSLLATPLIYDLVVLTEMAERITVRREGEGDGTFESFASVLSLLSYLIKAPLVPPGTPVVNALFAQRQCIVNIFRACLGLPPDNNMLLEHKLVSSIEALKQVREAALDGPFRKRMKN</sequence>
<dbReference type="Pfam" id="PF01170">
    <property type="entry name" value="UPF0020"/>
    <property type="match status" value="1"/>
</dbReference>
<evidence type="ECO:0000256" key="6">
    <source>
        <dbReference type="ARBA" id="ARBA00012125"/>
    </source>
</evidence>
<evidence type="ECO:0000313" key="17">
    <source>
        <dbReference type="EMBL" id="TFJ88099.1"/>
    </source>
</evidence>
<evidence type="ECO:0000256" key="11">
    <source>
        <dbReference type="ARBA" id="ARBA00023098"/>
    </source>
</evidence>
<dbReference type="AlphaFoldDB" id="A0A4D9DH12"/>
<keyword evidence="12" id="KW-0594">Phospholipid biosynthesis</keyword>
<keyword evidence="18" id="KW-1185">Reference proteome</keyword>
<dbReference type="InterPro" id="IPR000241">
    <property type="entry name" value="RlmKL-like_Mtase"/>
</dbReference>
<dbReference type="FunFam" id="3.40.50.720:FF:000204">
    <property type="entry name" value="Inositol-3-phosphate synthase 1-B"/>
    <property type="match status" value="1"/>
</dbReference>
<comment type="pathway">
    <text evidence="4">Polyol metabolism; myo-inositol biosynthesis; myo-inositol from D-glucose 6-phosphate: step 1/2.</text>
</comment>
<dbReference type="Gene3D" id="3.40.50.720">
    <property type="entry name" value="NAD(P)-binding Rossmann-like Domain"/>
    <property type="match status" value="2"/>
</dbReference>
<accession>A0A4D9DH12</accession>
<evidence type="ECO:0000256" key="5">
    <source>
        <dbReference type="ARBA" id="ARBA00010813"/>
    </source>
</evidence>
<dbReference type="OrthoDB" id="2887at2759"/>
<dbReference type="UniPathway" id="UPA00823">
    <property type="reaction ID" value="UER00787"/>
</dbReference>
<dbReference type="InterPro" id="IPR036291">
    <property type="entry name" value="NAD(P)-bd_dom_sf"/>
</dbReference>
<evidence type="ECO:0000256" key="10">
    <source>
        <dbReference type="ARBA" id="ARBA00023027"/>
    </source>
</evidence>
<evidence type="ECO:0000256" key="1">
    <source>
        <dbReference type="ARBA" id="ARBA00000113"/>
    </source>
</evidence>
<dbReference type="EMBL" id="SDOX01000002">
    <property type="protein sequence ID" value="TFJ88099.1"/>
    <property type="molecule type" value="Genomic_DNA"/>
</dbReference>
<name>A0A4D9DH12_9STRA</name>
<feature type="domain" description="Myo-inositol-1-phosphate synthase GAPDH-like" evidence="16">
    <location>
        <begin position="523"/>
        <end position="636"/>
    </location>
</feature>
<evidence type="ECO:0000313" key="18">
    <source>
        <dbReference type="Proteomes" id="UP000355283"/>
    </source>
</evidence>
<keyword evidence="8" id="KW-0444">Lipid biosynthesis</keyword>
<dbReference type="Proteomes" id="UP000355283">
    <property type="component" value="Unassembled WGS sequence"/>
</dbReference>
<feature type="domain" description="Ribosomal RNA large subunit methyltransferase K/L-like methyltransferase" evidence="15">
    <location>
        <begin position="68"/>
        <end position="215"/>
    </location>
</feature>
<dbReference type="GO" id="GO:0006021">
    <property type="term" value="P:inositol biosynthetic process"/>
    <property type="evidence" value="ECO:0007669"/>
    <property type="project" value="UniProtKB-UniPathway"/>
</dbReference>
<keyword evidence="9" id="KW-0398">Inositol biosynthesis</keyword>
<keyword evidence="14" id="KW-1208">Phospholipid metabolism</keyword>
<evidence type="ECO:0000256" key="8">
    <source>
        <dbReference type="ARBA" id="ARBA00022516"/>
    </source>
</evidence>
<comment type="cofactor">
    <cofactor evidence="2">
        <name>NAD(+)</name>
        <dbReference type="ChEBI" id="CHEBI:57540"/>
    </cofactor>
</comment>
<evidence type="ECO:0000256" key="2">
    <source>
        <dbReference type="ARBA" id="ARBA00001911"/>
    </source>
</evidence>
<dbReference type="GO" id="GO:0043527">
    <property type="term" value="C:tRNA methyltransferase complex"/>
    <property type="evidence" value="ECO:0007669"/>
    <property type="project" value="UniProtKB-ARBA"/>
</dbReference>
<evidence type="ECO:0000256" key="3">
    <source>
        <dbReference type="ARBA" id="ARBA00004496"/>
    </source>
</evidence>
<comment type="catalytic activity">
    <reaction evidence="1">
        <text>D-glucose 6-phosphate = 1D-myo-inositol 3-phosphate</text>
        <dbReference type="Rhea" id="RHEA:10716"/>
        <dbReference type="ChEBI" id="CHEBI:58401"/>
        <dbReference type="ChEBI" id="CHEBI:61548"/>
        <dbReference type="EC" id="5.5.1.4"/>
    </reaction>
</comment>